<keyword evidence="2" id="KW-1185">Reference proteome</keyword>
<reference evidence="1 2" key="1">
    <citation type="submission" date="2021-05" db="EMBL/GenBank/DDBJ databases">
        <title>Direct Submission.</title>
        <authorList>
            <person name="Li K."/>
            <person name="Gao J."/>
        </authorList>
    </citation>
    <scope>NUCLEOTIDE SEQUENCE [LARGE SCALE GENOMIC DNA]</scope>
    <source>
        <strain evidence="1 2">Mg02</strain>
    </source>
</reference>
<protein>
    <submittedName>
        <fullName evidence="1">Uncharacterized protein</fullName>
    </submittedName>
</protein>
<evidence type="ECO:0000313" key="2">
    <source>
        <dbReference type="Proteomes" id="UP000676079"/>
    </source>
</evidence>
<dbReference type="RefSeq" id="WP_220564174.1">
    <property type="nucleotide sequence ID" value="NZ_CP074133.1"/>
</dbReference>
<gene>
    <name evidence="1" type="ORF">KGD84_00695</name>
</gene>
<organism evidence="1 2">
    <name type="scientific">Nocardiopsis changdeensis</name>
    <dbReference type="NCBI Taxonomy" id="2831969"/>
    <lineage>
        <taxon>Bacteria</taxon>
        <taxon>Bacillati</taxon>
        <taxon>Actinomycetota</taxon>
        <taxon>Actinomycetes</taxon>
        <taxon>Streptosporangiales</taxon>
        <taxon>Nocardiopsidaceae</taxon>
        <taxon>Nocardiopsis</taxon>
    </lineage>
</organism>
<name>A0ABX8BQG9_9ACTN</name>
<proteinExistence type="predicted"/>
<sequence>MRFQLDLWMDEQQEARYRADRTLRPEDDVRPDTATRVLEEVDGLGQLNGWWHAEIRTR</sequence>
<accession>A0ABX8BQG9</accession>
<dbReference type="Proteomes" id="UP000676079">
    <property type="component" value="Chromosome"/>
</dbReference>
<evidence type="ECO:0000313" key="1">
    <source>
        <dbReference type="EMBL" id="QUX22963.1"/>
    </source>
</evidence>
<dbReference type="EMBL" id="CP074133">
    <property type="protein sequence ID" value="QUX22963.1"/>
    <property type="molecule type" value="Genomic_DNA"/>
</dbReference>